<dbReference type="InterPro" id="IPR003444">
    <property type="entry name" value="MraZ"/>
</dbReference>
<dbReference type="InterPro" id="IPR020603">
    <property type="entry name" value="MraZ_dom"/>
</dbReference>
<dbReference type="Gene3D" id="3.40.1550.20">
    <property type="entry name" value="Transcriptional regulator MraZ domain"/>
    <property type="match status" value="1"/>
</dbReference>
<dbReference type="GO" id="GO:0005737">
    <property type="term" value="C:cytoplasm"/>
    <property type="evidence" value="ECO:0007669"/>
    <property type="project" value="UniProtKB-UniRule"/>
</dbReference>
<dbReference type="CDD" id="cd16321">
    <property type="entry name" value="MraZ_C"/>
    <property type="match status" value="1"/>
</dbReference>
<accession>A0A5M6ZKF8</accession>
<evidence type="ECO:0000256" key="4">
    <source>
        <dbReference type="ARBA" id="ARBA00023015"/>
    </source>
</evidence>
<dbReference type="AlphaFoldDB" id="A0A5M6ZKF8"/>
<comment type="caution">
    <text evidence="9">The sequence shown here is derived from an EMBL/GenBank/DDBJ whole genome shotgun (WGS) entry which is preliminary data.</text>
</comment>
<comment type="subunit">
    <text evidence="7">Forms oligomers.</text>
</comment>
<keyword evidence="6 7" id="KW-0804">Transcription</keyword>
<dbReference type="InterPro" id="IPR038619">
    <property type="entry name" value="MraZ_sf"/>
</dbReference>
<name>A0A5M6ZKF8_9PROT</name>
<feature type="domain" description="SpoVT-AbrB" evidence="8">
    <location>
        <begin position="81"/>
        <end position="124"/>
    </location>
</feature>
<feature type="domain" description="SpoVT-AbrB" evidence="8">
    <location>
        <begin position="5"/>
        <end position="58"/>
    </location>
</feature>
<dbReference type="InterPro" id="IPR035644">
    <property type="entry name" value="MraZ_C"/>
</dbReference>
<dbReference type="InterPro" id="IPR037914">
    <property type="entry name" value="SpoVT-AbrB_sf"/>
</dbReference>
<organism evidence="9 10">
    <name type="scientific">Alkalicaulis satelles</name>
    <dbReference type="NCBI Taxonomy" id="2609175"/>
    <lineage>
        <taxon>Bacteria</taxon>
        <taxon>Pseudomonadati</taxon>
        <taxon>Pseudomonadota</taxon>
        <taxon>Alphaproteobacteria</taxon>
        <taxon>Maricaulales</taxon>
        <taxon>Maricaulaceae</taxon>
        <taxon>Alkalicaulis</taxon>
    </lineage>
</organism>
<dbReference type="HAMAP" id="MF_01008">
    <property type="entry name" value="MraZ"/>
    <property type="match status" value="1"/>
</dbReference>
<sequence length="152" mass="16591">MFVSTTTNAIDAKGRVSVPADFRASVAAEGFNGVYVWRSFNGAFLEGGGKRLLEDYAEAIEEMDPYDDARTAFERVIFGGARALAFESTGRVTLPRELMEHAGLSSSAVFIGMGRRFEIWDPAAHAGQAGKDLAFARDNKAALRRPRRREGA</sequence>
<dbReference type="EMBL" id="VWOJ01000001">
    <property type="protein sequence ID" value="KAA5805299.1"/>
    <property type="molecule type" value="Genomic_DNA"/>
</dbReference>
<dbReference type="PANTHER" id="PTHR34701:SF1">
    <property type="entry name" value="TRANSCRIPTIONAL REGULATOR MRAZ"/>
    <property type="match status" value="1"/>
</dbReference>
<evidence type="ECO:0000256" key="1">
    <source>
        <dbReference type="ARBA" id="ARBA00013860"/>
    </source>
</evidence>
<evidence type="ECO:0000256" key="2">
    <source>
        <dbReference type="ARBA" id="ARBA00022490"/>
    </source>
</evidence>
<keyword evidence="4 7" id="KW-0805">Transcription regulation</keyword>
<evidence type="ECO:0000256" key="7">
    <source>
        <dbReference type="HAMAP-Rule" id="MF_01008"/>
    </source>
</evidence>
<dbReference type="InterPro" id="IPR007159">
    <property type="entry name" value="SpoVT-AbrB_dom"/>
</dbReference>
<reference evidence="9 10" key="1">
    <citation type="submission" date="2019-09" db="EMBL/GenBank/DDBJ databases">
        <authorList>
            <person name="Kevbrin V."/>
            <person name="Grouzdev D.S."/>
        </authorList>
    </citation>
    <scope>NUCLEOTIDE SEQUENCE [LARGE SCALE GENOMIC DNA]</scope>
    <source>
        <strain evidence="9 10">G-192</strain>
    </source>
</reference>
<comment type="similarity">
    <text evidence="7">Belongs to the MraZ family.</text>
</comment>
<dbReference type="GO" id="GO:0000976">
    <property type="term" value="F:transcription cis-regulatory region binding"/>
    <property type="evidence" value="ECO:0007669"/>
    <property type="project" value="TreeGrafter"/>
</dbReference>
<keyword evidence="10" id="KW-1185">Reference proteome</keyword>
<evidence type="ECO:0000256" key="3">
    <source>
        <dbReference type="ARBA" id="ARBA00022737"/>
    </source>
</evidence>
<dbReference type="Proteomes" id="UP000325122">
    <property type="component" value="Unassembled WGS sequence"/>
</dbReference>
<dbReference type="GO" id="GO:0009295">
    <property type="term" value="C:nucleoid"/>
    <property type="evidence" value="ECO:0007669"/>
    <property type="project" value="UniProtKB-SubCell"/>
</dbReference>
<dbReference type="SUPFAM" id="SSF89447">
    <property type="entry name" value="AbrB/MazE/MraZ-like"/>
    <property type="match status" value="1"/>
</dbReference>
<gene>
    <name evidence="7" type="primary">mraZ</name>
    <name evidence="9" type="ORF">F1654_04785</name>
</gene>
<dbReference type="Pfam" id="PF02381">
    <property type="entry name" value="MraZ"/>
    <property type="match status" value="1"/>
</dbReference>
<proteinExistence type="inferred from homology"/>
<evidence type="ECO:0000259" key="8">
    <source>
        <dbReference type="PROSITE" id="PS51740"/>
    </source>
</evidence>
<dbReference type="InterPro" id="IPR035642">
    <property type="entry name" value="MraZ_N"/>
</dbReference>
<keyword evidence="2 7" id="KW-0963">Cytoplasm</keyword>
<keyword evidence="3" id="KW-0677">Repeat</keyword>
<keyword evidence="5 7" id="KW-0238">DNA-binding</keyword>
<dbReference type="GO" id="GO:0003700">
    <property type="term" value="F:DNA-binding transcription factor activity"/>
    <property type="evidence" value="ECO:0007669"/>
    <property type="project" value="UniProtKB-UniRule"/>
</dbReference>
<comment type="subcellular location">
    <subcellularLocation>
        <location evidence="7">Cytoplasm</location>
        <location evidence="7">Nucleoid</location>
    </subcellularLocation>
</comment>
<evidence type="ECO:0000313" key="9">
    <source>
        <dbReference type="EMBL" id="KAA5805299.1"/>
    </source>
</evidence>
<evidence type="ECO:0000256" key="6">
    <source>
        <dbReference type="ARBA" id="ARBA00023163"/>
    </source>
</evidence>
<evidence type="ECO:0000313" key="10">
    <source>
        <dbReference type="Proteomes" id="UP000325122"/>
    </source>
</evidence>
<dbReference type="RefSeq" id="WP_150022331.1">
    <property type="nucleotide sequence ID" value="NZ_VWOJ01000001.1"/>
</dbReference>
<protein>
    <recommendedName>
        <fullName evidence="1 7">Transcriptional regulator MraZ</fullName>
    </recommendedName>
</protein>
<dbReference type="PANTHER" id="PTHR34701">
    <property type="entry name" value="TRANSCRIPTIONAL REGULATOR MRAZ"/>
    <property type="match status" value="1"/>
</dbReference>
<dbReference type="CDD" id="cd16320">
    <property type="entry name" value="MraZ_N"/>
    <property type="match status" value="1"/>
</dbReference>
<dbReference type="GO" id="GO:2000143">
    <property type="term" value="P:negative regulation of DNA-templated transcription initiation"/>
    <property type="evidence" value="ECO:0007669"/>
    <property type="project" value="TreeGrafter"/>
</dbReference>
<evidence type="ECO:0000256" key="5">
    <source>
        <dbReference type="ARBA" id="ARBA00023125"/>
    </source>
</evidence>
<dbReference type="PROSITE" id="PS51740">
    <property type="entry name" value="SPOVT_ABRB"/>
    <property type="match status" value="2"/>
</dbReference>